<dbReference type="EnsemblMetazoa" id="OVOC5534.1">
    <property type="protein sequence ID" value="OVOC5534.1"/>
    <property type="gene ID" value="WBGene00242343"/>
</dbReference>
<reference evidence="2" key="1">
    <citation type="submission" date="2013-10" db="EMBL/GenBank/DDBJ databases">
        <title>Genome sequencing of Onchocerca volvulus.</title>
        <authorList>
            <person name="Cotton J."/>
            <person name="Tsai J."/>
            <person name="Stanley E."/>
            <person name="Tracey A."/>
            <person name="Holroyd N."/>
            <person name="Lustigman S."/>
            <person name="Berriman M."/>
        </authorList>
    </citation>
    <scope>NUCLEOTIDE SEQUENCE</scope>
</reference>
<protein>
    <submittedName>
        <fullName evidence="1">Uncharacterized protein</fullName>
    </submittedName>
</protein>
<name>A0A8R1TUR5_ONCVO</name>
<reference evidence="1" key="2">
    <citation type="submission" date="2022-06" db="UniProtKB">
        <authorList>
            <consortium name="EnsemblMetazoa"/>
        </authorList>
    </citation>
    <scope>IDENTIFICATION</scope>
</reference>
<proteinExistence type="predicted"/>
<accession>A0A8R1TUR5</accession>
<dbReference type="EMBL" id="CMVM020000161">
    <property type="status" value="NOT_ANNOTATED_CDS"/>
    <property type="molecule type" value="Genomic_DNA"/>
</dbReference>
<keyword evidence="2" id="KW-1185">Reference proteome</keyword>
<evidence type="ECO:0000313" key="1">
    <source>
        <dbReference type="EnsemblMetazoa" id="OVOC5534.1"/>
    </source>
</evidence>
<evidence type="ECO:0000313" key="2">
    <source>
        <dbReference type="Proteomes" id="UP000024404"/>
    </source>
</evidence>
<dbReference type="AlphaFoldDB" id="A0A8R1TUR5"/>
<sequence>MHLICEPLACFRAHLVCRRWCFVKDKMDKKSRWGPW</sequence>
<organism evidence="1 2">
    <name type="scientific">Onchocerca volvulus</name>
    <dbReference type="NCBI Taxonomy" id="6282"/>
    <lineage>
        <taxon>Eukaryota</taxon>
        <taxon>Metazoa</taxon>
        <taxon>Ecdysozoa</taxon>
        <taxon>Nematoda</taxon>
        <taxon>Chromadorea</taxon>
        <taxon>Rhabditida</taxon>
        <taxon>Spirurina</taxon>
        <taxon>Spiruromorpha</taxon>
        <taxon>Filarioidea</taxon>
        <taxon>Onchocercidae</taxon>
        <taxon>Onchocerca</taxon>
    </lineage>
</organism>
<dbReference type="Proteomes" id="UP000024404">
    <property type="component" value="Unassembled WGS sequence"/>
</dbReference>